<reference evidence="7" key="2">
    <citation type="submission" date="2020-06" db="EMBL/GenBank/DDBJ databases">
        <authorList>
            <person name="Sheffer M."/>
        </authorList>
    </citation>
    <scope>NUCLEOTIDE SEQUENCE</scope>
</reference>
<dbReference type="GO" id="GO:0050660">
    <property type="term" value="F:flavin adenine dinucleotide binding"/>
    <property type="evidence" value="ECO:0007669"/>
    <property type="project" value="InterPro"/>
</dbReference>
<proteinExistence type="inferred from homology"/>
<dbReference type="Proteomes" id="UP000807504">
    <property type="component" value="Unassembled WGS sequence"/>
</dbReference>
<dbReference type="SUPFAM" id="SSF54373">
    <property type="entry name" value="FAD-linked reductases, C-terminal domain"/>
    <property type="match status" value="1"/>
</dbReference>
<dbReference type="PROSITE" id="PS00624">
    <property type="entry name" value="GMC_OXRED_2"/>
    <property type="match status" value="1"/>
</dbReference>
<dbReference type="OMA" id="RFPWQPQ"/>
<evidence type="ECO:0000256" key="4">
    <source>
        <dbReference type="ARBA" id="ARBA00022827"/>
    </source>
</evidence>
<reference evidence="7" key="1">
    <citation type="journal article" date="2020" name="bioRxiv">
        <title>Chromosome-level reference genome of the European wasp spider Argiope bruennichi: a resource for studies on range expansion and evolutionary adaptation.</title>
        <authorList>
            <person name="Sheffer M.M."/>
            <person name="Hoppe A."/>
            <person name="Krehenwinkel H."/>
            <person name="Uhl G."/>
            <person name="Kuss A.W."/>
            <person name="Jensen L."/>
            <person name="Jensen C."/>
            <person name="Gillespie R.G."/>
            <person name="Hoff K.J."/>
            <person name="Prost S."/>
        </authorList>
    </citation>
    <scope>NUCLEOTIDE SEQUENCE</scope>
</reference>
<comment type="similarity">
    <text evidence="2">Belongs to the GMC oxidoreductase family.</text>
</comment>
<sequence length="618" mass="67606">MECDLHISNPGILDTLNIPYERSFPTPYANSPLLPLLILSLLRQRVAPKLSPTIRSEYDYIVVGSGAGGSTVAGRLSEVPSVSVLVVEAGSTPPVLFNIPGICRSFSGSELDWKYRTVPQKHAARASVDREMFWPSGKTLGGSSVISGGIYERSNYKIYDEWAAQGATGWSAREVFPYLLKLEDNRDPDFVANGYHATGGPVTAERPGYVSELKGPILEAASQFGLHPIDTNAAQQTGLSDYQGNFKDGQKCNTAEVYLVPAENRTNLDILANAHVTKILMNGPQAVGIQVDYGGSSYTIRAKREVIVSAGTVNTPKLLMLSGIGPKEHLQSLKIPVVADLPVGNNFQDHSATIHPYLLDPSYQTAEQKLTNLVYIEEYLTNRTGPLSSIQFYSSIAFLPTVNDDPSEDLPSQQLIISEFSFSNKGQLNLDPEVYEKYFTPYEGQPTFICISTAIRPRSRGTVRLNSTNPYDMPLIDPNYLADPKDVEDIADGLKDCHIIATSEPMKRLGAKPFDTKFPGCEQFPQNEYSYFKCLAKSLNFAFPHGVGTSKMGDPNDPTTVVDPQLRVKGVKGLRVVDASVMPIVPNANPYVTVVMIAEKAADMIKETIDCPTCSVDF</sequence>
<evidence type="ECO:0000259" key="6">
    <source>
        <dbReference type="PROSITE" id="PS00624"/>
    </source>
</evidence>
<evidence type="ECO:0000256" key="2">
    <source>
        <dbReference type="ARBA" id="ARBA00010790"/>
    </source>
</evidence>
<comment type="caution">
    <text evidence="7">The sequence shown here is derived from an EMBL/GenBank/DDBJ whole genome shotgun (WGS) entry which is preliminary data.</text>
</comment>
<comment type="cofactor">
    <cofactor evidence="1 5">
        <name>FAD</name>
        <dbReference type="ChEBI" id="CHEBI:57692"/>
    </cofactor>
</comment>
<dbReference type="SUPFAM" id="SSF51905">
    <property type="entry name" value="FAD/NAD(P)-binding domain"/>
    <property type="match status" value="1"/>
</dbReference>
<keyword evidence="3" id="KW-0285">Flavoprotein</keyword>
<dbReference type="OrthoDB" id="269227at2759"/>
<dbReference type="GO" id="GO:0016614">
    <property type="term" value="F:oxidoreductase activity, acting on CH-OH group of donors"/>
    <property type="evidence" value="ECO:0007669"/>
    <property type="project" value="InterPro"/>
</dbReference>
<feature type="binding site" evidence="5">
    <location>
        <position position="276"/>
    </location>
    <ligand>
        <name>FAD</name>
        <dbReference type="ChEBI" id="CHEBI:57692"/>
    </ligand>
</feature>
<dbReference type="InterPro" id="IPR012132">
    <property type="entry name" value="GMC_OxRdtase"/>
</dbReference>
<dbReference type="PANTHER" id="PTHR11552">
    <property type="entry name" value="GLUCOSE-METHANOL-CHOLINE GMC OXIDOREDUCTASE"/>
    <property type="match status" value="1"/>
</dbReference>
<evidence type="ECO:0000313" key="8">
    <source>
        <dbReference type="Proteomes" id="UP000807504"/>
    </source>
</evidence>
<protein>
    <submittedName>
        <fullName evidence="7">Glucose dehydrogenase like protein</fullName>
    </submittedName>
</protein>
<dbReference type="AlphaFoldDB" id="A0A8T0ETS2"/>
<evidence type="ECO:0000313" key="7">
    <source>
        <dbReference type="EMBL" id="KAF8781705.1"/>
    </source>
</evidence>
<evidence type="ECO:0000256" key="5">
    <source>
        <dbReference type="PIRSR" id="PIRSR000137-2"/>
    </source>
</evidence>
<accession>A0A8T0ETS2</accession>
<dbReference type="Gene3D" id="3.30.560.10">
    <property type="entry name" value="Glucose Oxidase, domain 3"/>
    <property type="match status" value="1"/>
</dbReference>
<dbReference type="Pfam" id="PF00732">
    <property type="entry name" value="GMC_oxred_N"/>
    <property type="match status" value="1"/>
</dbReference>
<gene>
    <name evidence="7" type="ORF">HNY73_012075</name>
</gene>
<keyword evidence="4 5" id="KW-0274">FAD</keyword>
<dbReference type="PIRSF" id="PIRSF000137">
    <property type="entry name" value="Alcohol_oxidase"/>
    <property type="match status" value="1"/>
</dbReference>
<evidence type="ECO:0000256" key="3">
    <source>
        <dbReference type="ARBA" id="ARBA00022630"/>
    </source>
</evidence>
<keyword evidence="8" id="KW-1185">Reference proteome</keyword>
<organism evidence="7 8">
    <name type="scientific">Argiope bruennichi</name>
    <name type="common">Wasp spider</name>
    <name type="synonym">Aranea bruennichi</name>
    <dbReference type="NCBI Taxonomy" id="94029"/>
    <lineage>
        <taxon>Eukaryota</taxon>
        <taxon>Metazoa</taxon>
        <taxon>Ecdysozoa</taxon>
        <taxon>Arthropoda</taxon>
        <taxon>Chelicerata</taxon>
        <taxon>Arachnida</taxon>
        <taxon>Araneae</taxon>
        <taxon>Araneomorphae</taxon>
        <taxon>Entelegynae</taxon>
        <taxon>Araneoidea</taxon>
        <taxon>Araneidae</taxon>
        <taxon>Argiope</taxon>
    </lineage>
</organism>
<name>A0A8T0ETS2_ARGBR</name>
<dbReference type="InterPro" id="IPR000172">
    <property type="entry name" value="GMC_OxRdtase_N"/>
</dbReference>
<dbReference type="InterPro" id="IPR007867">
    <property type="entry name" value="GMC_OxRtase_C"/>
</dbReference>
<dbReference type="EMBL" id="JABXBU010001863">
    <property type="protein sequence ID" value="KAF8781705.1"/>
    <property type="molecule type" value="Genomic_DNA"/>
</dbReference>
<evidence type="ECO:0000256" key="1">
    <source>
        <dbReference type="ARBA" id="ARBA00001974"/>
    </source>
</evidence>
<dbReference type="Gene3D" id="3.50.50.60">
    <property type="entry name" value="FAD/NAD(P)-binding domain"/>
    <property type="match status" value="1"/>
</dbReference>
<dbReference type="PANTHER" id="PTHR11552:SF147">
    <property type="entry name" value="CHOLINE DEHYDROGENASE, MITOCHONDRIAL"/>
    <property type="match status" value="1"/>
</dbReference>
<feature type="domain" description="Glucose-methanol-choline oxidoreductase N-terminal" evidence="6">
    <location>
        <begin position="311"/>
        <end position="325"/>
    </location>
</feature>
<dbReference type="Pfam" id="PF05199">
    <property type="entry name" value="GMC_oxred_C"/>
    <property type="match status" value="1"/>
</dbReference>
<dbReference type="InterPro" id="IPR036188">
    <property type="entry name" value="FAD/NAD-bd_sf"/>
</dbReference>